<feature type="transmembrane region" description="Helical" evidence="10">
    <location>
        <begin position="42"/>
        <end position="60"/>
    </location>
</feature>
<evidence type="ECO:0000256" key="10">
    <source>
        <dbReference type="RuleBase" id="RU362071"/>
    </source>
</evidence>
<feature type="transmembrane region" description="Helical" evidence="10">
    <location>
        <begin position="94"/>
        <end position="115"/>
    </location>
</feature>
<dbReference type="GO" id="GO:0044780">
    <property type="term" value="P:bacterial-type flagellum assembly"/>
    <property type="evidence" value="ECO:0007669"/>
    <property type="project" value="UniProtKB-UniRule"/>
</dbReference>
<dbReference type="GO" id="GO:0005886">
    <property type="term" value="C:plasma membrane"/>
    <property type="evidence" value="ECO:0007669"/>
    <property type="project" value="UniProtKB-SubCell"/>
</dbReference>
<evidence type="ECO:0000256" key="1">
    <source>
        <dbReference type="ARBA" id="ARBA00002578"/>
    </source>
</evidence>
<evidence type="ECO:0000313" key="11">
    <source>
        <dbReference type="EMBL" id="WIM06733.1"/>
    </source>
</evidence>
<keyword evidence="11" id="KW-0282">Flagellum</keyword>
<name>A0AA49IZC3_9PROT</name>
<dbReference type="Proteomes" id="UP001234916">
    <property type="component" value="Chromosome"/>
</dbReference>
<evidence type="ECO:0000256" key="4">
    <source>
        <dbReference type="ARBA" id="ARBA00022475"/>
    </source>
</evidence>
<dbReference type="EMBL" id="CP107246">
    <property type="protein sequence ID" value="WIM06733.1"/>
    <property type="molecule type" value="Genomic_DNA"/>
</dbReference>
<keyword evidence="8 10" id="KW-0975">Bacterial flagellum</keyword>
<dbReference type="GO" id="GO:0009425">
    <property type="term" value="C:bacterial-type flagellum basal body"/>
    <property type="evidence" value="ECO:0007669"/>
    <property type="project" value="UniProtKB-SubCell"/>
</dbReference>
<dbReference type="Pfam" id="PF01311">
    <property type="entry name" value="Bac_export_1"/>
    <property type="match status" value="1"/>
</dbReference>
<dbReference type="InterPro" id="IPR006303">
    <property type="entry name" value="FliR"/>
</dbReference>
<feature type="transmembrane region" description="Helical" evidence="10">
    <location>
        <begin position="214"/>
        <end position="237"/>
    </location>
</feature>
<evidence type="ECO:0000256" key="9">
    <source>
        <dbReference type="NCBIfam" id="TIGR01400"/>
    </source>
</evidence>
<evidence type="ECO:0000256" key="8">
    <source>
        <dbReference type="ARBA" id="ARBA00023143"/>
    </source>
</evidence>
<comment type="similarity">
    <text evidence="2 10">Belongs to the FliR/MopE/SpaR family.</text>
</comment>
<keyword evidence="5 10" id="KW-0812">Transmembrane</keyword>
<evidence type="ECO:0000256" key="2">
    <source>
        <dbReference type="ARBA" id="ARBA00009772"/>
    </source>
</evidence>
<dbReference type="PANTHER" id="PTHR30065:SF8">
    <property type="entry name" value="FLAGELLAR BIOSYNTHETIC PROTEIN FLIR"/>
    <property type="match status" value="1"/>
</dbReference>
<protein>
    <recommendedName>
        <fullName evidence="3 9">Flagellar biosynthetic protein FliR</fullName>
    </recommendedName>
</protein>
<accession>A0AA49IZC3</accession>
<proteinExistence type="inferred from homology"/>
<dbReference type="PANTHER" id="PTHR30065">
    <property type="entry name" value="FLAGELLAR BIOSYNTHETIC PROTEIN FLIR"/>
    <property type="match status" value="1"/>
</dbReference>
<dbReference type="GO" id="GO:0006605">
    <property type="term" value="P:protein targeting"/>
    <property type="evidence" value="ECO:0007669"/>
    <property type="project" value="UniProtKB-UniRule"/>
</dbReference>
<dbReference type="AlphaFoldDB" id="A0AA49IZC3"/>
<feature type="transmembrane region" description="Helical" evidence="10">
    <location>
        <begin position="135"/>
        <end position="161"/>
    </location>
</feature>
<evidence type="ECO:0000256" key="3">
    <source>
        <dbReference type="ARBA" id="ARBA00021717"/>
    </source>
</evidence>
<comment type="subcellular location">
    <subcellularLocation>
        <location evidence="10">Cell membrane</location>
        <topology evidence="10">Multi-pass membrane protein</topology>
    </subcellularLocation>
    <subcellularLocation>
        <location evidence="10">Bacterial flagellum basal body</location>
    </subcellularLocation>
</comment>
<feature type="transmembrane region" description="Helical" evidence="10">
    <location>
        <begin position="173"/>
        <end position="202"/>
    </location>
</feature>
<keyword evidence="6 10" id="KW-1133">Transmembrane helix</keyword>
<comment type="function">
    <text evidence="1 10">Role in flagellar biosynthesis.</text>
</comment>
<dbReference type="PRINTS" id="PR00953">
    <property type="entry name" value="TYPE3IMRPROT"/>
</dbReference>
<organism evidence="11">
    <name type="scientific">Candidatus Nitricoxidivorans perseverans</name>
    <dbReference type="NCBI Taxonomy" id="2975601"/>
    <lineage>
        <taxon>Bacteria</taxon>
        <taxon>Pseudomonadati</taxon>
        <taxon>Pseudomonadota</taxon>
        <taxon>Betaproteobacteria</taxon>
        <taxon>Nitrosomonadales</taxon>
        <taxon>Sterolibacteriaceae</taxon>
        <taxon>Candidatus Nitricoxidivorans</taxon>
    </lineage>
</organism>
<dbReference type="NCBIfam" id="TIGR01400">
    <property type="entry name" value="fliR"/>
    <property type="match status" value="1"/>
</dbReference>
<evidence type="ECO:0000256" key="7">
    <source>
        <dbReference type="ARBA" id="ARBA00023136"/>
    </source>
</evidence>
<keyword evidence="4 10" id="KW-1003">Cell membrane</keyword>
<evidence type="ECO:0000256" key="5">
    <source>
        <dbReference type="ARBA" id="ARBA00022692"/>
    </source>
</evidence>
<dbReference type="KEGG" id="npv:OHM77_05560"/>
<dbReference type="InterPro" id="IPR002010">
    <property type="entry name" value="T3SS_IM_R"/>
</dbReference>
<reference evidence="11" key="1">
    <citation type="journal article" date="2023" name="Nat. Microbiol.">
        <title>Enrichment and characterization of a nitric oxide-reducing microbial community in a continuous bioreactor.</title>
        <authorList>
            <person name="Garrido-Amador P."/>
            <person name="Stortenbeker N."/>
            <person name="Wessels H.J.C.T."/>
            <person name="Speth D.R."/>
            <person name="Garcia-Heredia I."/>
            <person name="Kartal B."/>
        </authorList>
    </citation>
    <scope>NUCLEOTIDE SEQUENCE</scope>
    <source>
        <strain evidence="11">MAG1</strain>
    </source>
</reference>
<evidence type="ECO:0000256" key="6">
    <source>
        <dbReference type="ARBA" id="ARBA00022989"/>
    </source>
</evidence>
<feature type="transmembrane region" description="Helical" evidence="10">
    <location>
        <begin position="12"/>
        <end position="30"/>
    </location>
</feature>
<sequence length="262" mass="27422">MITITSAQLDAWLAAFMFPMARILGLMATAPVFNNAALPMRIRLAVGLAVTLALVPALPPMPAVPAGSWVGLSVLVQQSLIGMLLGFTLRLAFIAVDVAGELIGLQMGLSFAVFYDPQSTGQTPVVTEFLGLLATLLFLAMNGHLMTLSALAESFALLPVATKPFAAKSLSVVMAWAGTLFATGVLISLPLIATLLIANIAMGVLARVAPQMNLFAVGFPVTITAGFAVLMLTMPYFGAALERLFDQSFIALRRVIQAASGG</sequence>
<keyword evidence="7 10" id="KW-0472">Membrane</keyword>
<gene>
    <name evidence="11" type="primary">fliR</name>
    <name evidence="11" type="ORF">OHM77_05560</name>
</gene>
<keyword evidence="11" id="KW-0966">Cell projection</keyword>
<keyword evidence="11" id="KW-0969">Cilium</keyword>